<evidence type="ECO:0000313" key="3">
    <source>
        <dbReference type="Proteomes" id="UP001076655"/>
    </source>
</evidence>
<sequence length="206" mass="23294">MKKITMLSALIAASLLLGACDKSEAGNTVKHEQSGARYSAPFGLTWGMTEEALAPRLGSQPETDNSEYACPLTKVTSKTFSGGLNEAGEYEFRFLPQYGQPDFSGLVGIGYFYSTDDETAYQTLLKKLQHDLEAEYGKPSVLESKKADEEHFIYKSKEKEISLFVMMRNARFYISLDYSYFPEEHQVSLKNNMQKIKETCVKQREE</sequence>
<gene>
    <name evidence="2" type="ORF">N0392_05840</name>
</gene>
<dbReference type="RefSeq" id="WP_260250210.1">
    <property type="nucleotide sequence ID" value="NZ_JALMEJ010000019.1"/>
</dbReference>
<dbReference type="EMBL" id="JAPNMI010000003">
    <property type="protein sequence ID" value="MCY0789204.1"/>
    <property type="molecule type" value="Genomic_DNA"/>
</dbReference>
<keyword evidence="1" id="KW-0732">Signal</keyword>
<dbReference type="PROSITE" id="PS51257">
    <property type="entry name" value="PROKAR_LIPOPROTEIN"/>
    <property type="match status" value="1"/>
</dbReference>
<organism evidence="2 3">
    <name type="scientific">Morganella morganii</name>
    <name type="common">Proteus morganii</name>
    <dbReference type="NCBI Taxonomy" id="582"/>
    <lineage>
        <taxon>Bacteria</taxon>
        <taxon>Pseudomonadati</taxon>
        <taxon>Pseudomonadota</taxon>
        <taxon>Gammaproteobacteria</taxon>
        <taxon>Enterobacterales</taxon>
        <taxon>Morganellaceae</taxon>
        <taxon>Morganella</taxon>
    </lineage>
</organism>
<comment type="caution">
    <text evidence="2">The sequence shown here is derived from an EMBL/GenBank/DDBJ whole genome shotgun (WGS) entry which is preliminary data.</text>
</comment>
<evidence type="ECO:0000313" key="2">
    <source>
        <dbReference type="EMBL" id="MCY0789204.1"/>
    </source>
</evidence>
<feature type="chain" id="PRO_5040411466" description="DUF1795 domain-containing protein" evidence="1">
    <location>
        <begin position="20"/>
        <end position="206"/>
    </location>
</feature>
<name>A0A9Q4CMV1_MORMO</name>
<evidence type="ECO:0008006" key="4">
    <source>
        <dbReference type="Google" id="ProtNLM"/>
    </source>
</evidence>
<feature type="signal peptide" evidence="1">
    <location>
        <begin position="1"/>
        <end position="19"/>
    </location>
</feature>
<dbReference type="Proteomes" id="UP001076655">
    <property type="component" value="Unassembled WGS sequence"/>
</dbReference>
<evidence type="ECO:0000256" key="1">
    <source>
        <dbReference type="SAM" id="SignalP"/>
    </source>
</evidence>
<proteinExistence type="predicted"/>
<accession>A0A9Q4CMV1</accession>
<dbReference type="AlphaFoldDB" id="A0A9Q4CMV1"/>
<reference evidence="2" key="1">
    <citation type="submission" date="2022-08" db="EMBL/GenBank/DDBJ databases">
        <authorList>
            <person name="Dale J.L."/>
        </authorList>
    </citation>
    <scope>NUCLEOTIDE SEQUENCE</scope>
    <source>
        <strain evidence="2">2022EL-00758</strain>
    </source>
</reference>
<protein>
    <recommendedName>
        <fullName evidence="4">DUF1795 domain-containing protein</fullName>
    </recommendedName>
</protein>